<dbReference type="GO" id="GO:0005524">
    <property type="term" value="F:ATP binding"/>
    <property type="evidence" value="ECO:0007669"/>
    <property type="project" value="InterPro"/>
</dbReference>
<dbReference type="SUPFAM" id="SSF56112">
    <property type="entry name" value="Protein kinase-like (PK-like)"/>
    <property type="match status" value="1"/>
</dbReference>
<evidence type="ECO:0000313" key="2">
    <source>
        <dbReference type="EMBL" id="ETW94821.1"/>
    </source>
</evidence>
<protein>
    <recommendedName>
        <fullName evidence="1">Protein kinase domain-containing protein</fullName>
    </recommendedName>
</protein>
<reference evidence="2 3" key="1">
    <citation type="journal article" date="2014" name="Nature">
        <title>An environmental bacterial taxon with a large and distinct metabolic repertoire.</title>
        <authorList>
            <person name="Wilson M.C."/>
            <person name="Mori T."/>
            <person name="Ruckert C."/>
            <person name="Uria A.R."/>
            <person name="Helf M.J."/>
            <person name="Takada K."/>
            <person name="Gernert C."/>
            <person name="Steffens U.A."/>
            <person name="Heycke N."/>
            <person name="Schmitt S."/>
            <person name="Rinke C."/>
            <person name="Helfrich E.J."/>
            <person name="Brachmann A.O."/>
            <person name="Gurgui C."/>
            <person name="Wakimoto T."/>
            <person name="Kracht M."/>
            <person name="Crusemann M."/>
            <person name="Hentschel U."/>
            <person name="Abe I."/>
            <person name="Matsunaga S."/>
            <person name="Kalinowski J."/>
            <person name="Takeyama H."/>
            <person name="Piel J."/>
        </authorList>
    </citation>
    <scope>NUCLEOTIDE SEQUENCE [LARGE SCALE GENOMIC DNA]</scope>
    <source>
        <strain evidence="3">TSY1</strain>
    </source>
</reference>
<evidence type="ECO:0000313" key="3">
    <source>
        <dbReference type="Proteomes" id="UP000019141"/>
    </source>
</evidence>
<dbReference type="InterPro" id="IPR000719">
    <property type="entry name" value="Prot_kinase_dom"/>
</dbReference>
<keyword evidence="3" id="KW-1185">Reference proteome</keyword>
<gene>
    <name evidence="2" type="ORF">ETSY1_33210</name>
</gene>
<dbReference type="GO" id="GO:0004672">
    <property type="term" value="F:protein kinase activity"/>
    <property type="evidence" value="ECO:0007669"/>
    <property type="project" value="InterPro"/>
</dbReference>
<dbReference type="HOGENOM" id="CLU_815555_0_0_7"/>
<feature type="domain" description="Protein kinase" evidence="1">
    <location>
        <begin position="9"/>
        <end position="340"/>
    </location>
</feature>
<sequence length="340" mass="39326">MEQIDINRYEITGMLGSGADYEARSAVDRETGAQVVLKRPEPQMISRRMHTNIEARTDRVLQVYEEVGHRISGIVPIVGYTERGNHDAYFGDDLGHDYRVFVAERAFGIPLVGEIKARFTGVPIGVGQHLFTLFPLIRAANHPPFTIHEQLLDVEEQFFNAGYILLDMRPQNIFYQPDSGRISVIDCGALVERDRSANTGRRVPQDIHDFYLEMLKFYTTPQSPPLQTRGYRDPYGLRPVTHFERELDDMARQFKAVPDEAVQDAARTLIAQIRQRGYTAFEDFRRDLLTYLESVRVYHESLPDLAEAQHVWSEALDWLRDDYWQQYLFHPETDLAGFTR</sequence>
<accession>W4LBZ7</accession>
<name>W4LBZ7_ENTF1</name>
<dbReference type="EMBL" id="AZHW01000999">
    <property type="protein sequence ID" value="ETW94821.1"/>
    <property type="molecule type" value="Genomic_DNA"/>
</dbReference>
<dbReference type="AlphaFoldDB" id="W4LBZ7"/>
<organism evidence="2 3">
    <name type="scientific">Entotheonella factor</name>
    <dbReference type="NCBI Taxonomy" id="1429438"/>
    <lineage>
        <taxon>Bacteria</taxon>
        <taxon>Pseudomonadati</taxon>
        <taxon>Nitrospinota/Tectimicrobiota group</taxon>
        <taxon>Candidatus Tectimicrobiota</taxon>
        <taxon>Candidatus Entotheonellia</taxon>
        <taxon>Candidatus Entotheonellales</taxon>
        <taxon>Candidatus Entotheonellaceae</taxon>
        <taxon>Candidatus Entotheonella</taxon>
    </lineage>
</organism>
<dbReference type="InterPro" id="IPR011009">
    <property type="entry name" value="Kinase-like_dom_sf"/>
</dbReference>
<evidence type="ECO:0000259" key="1">
    <source>
        <dbReference type="PROSITE" id="PS50011"/>
    </source>
</evidence>
<dbReference type="PROSITE" id="PS50011">
    <property type="entry name" value="PROTEIN_KINASE_DOM"/>
    <property type="match status" value="1"/>
</dbReference>
<proteinExistence type="predicted"/>
<dbReference type="Proteomes" id="UP000019141">
    <property type="component" value="Unassembled WGS sequence"/>
</dbReference>
<comment type="caution">
    <text evidence="2">The sequence shown here is derived from an EMBL/GenBank/DDBJ whole genome shotgun (WGS) entry which is preliminary data.</text>
</comment>